<feature type="non-terminal residue" evidence="2">
    <location>
        <position position="1"/>
    </location>
</feature>
<feature type="compositionally biased region" description="Low complexity" evidence="1">
    <location>
        <begin position="127"/>
        <end position="149"/>
    </location>
</feature>
<sequence>APTPQNRHPRHRRALPAPRGKRDRLRHLPDGRGGPRRHVDGGGGAADGLRRGRDPGRAPRRLLSAGGRGERRARPRPAHRRHRREVRGRRVARPQRRVAGVGQRGDHGHPRRRGARGGLRADHARPHGAARGGAPLRGEPPALPLALREQPQRRLLVRPGRHAAHRQPRRRGSGRVPRARPGRPLLLAPGVGRGPRGGAGPLRRRRRRRAGLRGDLAGAPVGAARAGAAHLRPHPGGGGDHRRVLHCRRHHRAQARRVRARGPPAARARGPPRGRSRVARQDGLPGRGVARAEDAAQRDQRLRGPPLRRRRGGAERHPAASPGAYPGLVAPSWRYDRRGAVLFPPGERPRRAAAAGRGHGPRGAPRRRRGAARRAREGPAALHRGAGRHLHRPHRPRPSAPPPAEPAQQRGEVHGNGRGARGVPPRGIHARGDGDGHGHRHRARAPGAHLGALLAGGAPPRPPRRRHRPGPQRRPPPRRADGRRHPGAQRARRGYGIHRAAAGASRV</sequence>
<feature type="compositionally biased region" description="Low complexity" evidence="1">
    <location>
        <begin position="213"/>
        <end position="230"/>
    </location>
</feature>
<feature type="region of interest" description="Disordered" evidence="1">
    <location>
        <begin position="1"/>
        <end position="507"/>
    </location>
</feature>
<proteinExistence type="predicted"/>
<reference evidence="2" key="1">
    <citation type="submission" date="2020-02" db="EMBL/GenBank/DDBJ databases">
        <authorList>
            <person name="Meier V. D."/>
        </authorList>
    </citation>
    <scope>NUCLEOTIDE SEQUENCE</scope>
    <source>
        <strain evidence="2">AVDCRST_MAG68</strain>
    </source>
</reference>
<feature type="compositionally biased region" description="Gly residues" evidence="1">
    <location>
        <begin position="191"/>
        <end position="200"/>
    </location>
</feature>
<organism evidence="2">
    <name type="scientific">uncultured Gemmatimonadota bacterium</name>
    <dbReference type="NCBI Taxonomy" id="203437"/>
    <lineage>
        <taxon>Bacteria</taxon>
        <taxon>Pseudomonadati</taxon>
        <taxon>Gemmatimonadota</taxon>
        <taxon>environmental samples</taxon>
    </lineage>
</organism>
<protein>
    <submittedName>
        <fullName evidence="2">Uncharacterized protein</fullName>
    </submittedName>
</protein>
<feature type="compositionally biased region" description="Basic residues" evidence="1">
    <location>
        <begin position="462"/>
        <end position="477"/>
    </location>
</feature>
<feature type="compositionally biased region" description="Basic residues" evidence="1">
    <location>
        <begin position="364"/>
        <end position="373"/>
    </location>
</feature>
<gene>
    <name evidence="2" type="ORF">AVDCRST_MAG68-4627</name>
</gene>
<accession>A0A6J4MLW3</accession>
<feature type="compositionally biased region" description="Basic residues" evidence="1">
    <location>
        <begin position="202"/>
        <end position="211"/>
    </location>
</feature>
<name>A0A6J4MLW3_9BACT</name>
<evidence type="ECO:0000256" key="1">
    <source>
        <dbReference type="SAM" id="MobiDB-lite"/>
    </source>
</evidence>
<feature type="compositionally biased region" description="Basic residues" evidence="1">
    <location>
        <begin position="485"/>
        <end position="496"/>
    </location>
</feature>
<dbReference type="EMBL" id="CADCTW010000211">
    <property type="protein sequence ID" value="CAA9363134.1"/>
    <property type="molecule type" value="Genomic_DNA"/>
</dbReference>
<feature type="compositionally biased region" description="Basic residues" evidence="1">
    <location>
        <begin position="7"/>
        <end position="25"/>
    </location>
</feature>
<feature type="compositionally biased region" description="Basic residues" evidence="1">
    <location>
        <begin position="243"/>
        <end position="260"/>
    </location>
</feature>
<feature type="compositionally biased region" description="Basic residues" evidence="1">
    <location>
        <begin position="385"/>
        <end position="397"/>
    </location>
</feature>
<evidence type="ECO:0000313" key="2">
    <source>
        <dbReference type="EMBL" id="CAA9363134.1"/>
    </source>
</evidence>
<feature type="non-terminal residue" evidence="2">
    <location>
        <position position="507"/>
    </location>
</feature>
<feature type="compositionally biased region" description="Basic residues" evidence="1">
    <location>
        <begin position="71"/>
        <end position="96"/>
    </location>
</feature>
<feature type="compositionally biased region" description="Basic and acidic residues" evidence="1">
    <location>
        <begin position="290"/>
        <end position="302"/>
    </location>
</feature>
<feature type="compositionally biased region" description="Basic residues" evidence="1">
    <location>
        <begin position="155"/>
        <end position="181"/>
    </location>
</feature>
<feature type="compositionally biased region" description="Low complexity" evidence="1">
    <location>
        <begin position="445"/>
        <end position="458"/>
    </location>
</feature>
<feature type="compositionally biased region" description="Basic and acidic residues" evidence="1">
    <location>
        <begin position="48"/>
        <end position="57"/>
    </location>
</feature>
<dbReference type="AlphaFoldDB" id="A0A6J4MLW3"/>